<feature type="transmembrane region" description="Helical" evidence="2">
    <location>
        <begin position="352"/>
        <end position="370"/>
    </location>
</feature>
<protein>
    <submittedName>
        <fullName evidence="3">Uncharacterized protein involved in exopolysaccharide biosynthesis</fullName>
    </submittedName>
</protein>
<dbReference type="PANTHER" id="PTHR32309">
    <property type="entry name" value="TYROSINE-PROTEIN KINASE"/>
    <property type="match status" value="1"/>
</dbReference>
<dbReference type="Proteomes" id="UP000199379">
    <property type="component" value="Unassembled WGS sequence"/>
</dbReference>
<evidence type="ECO:0000313" key="4">
    <source>
        <dbReference type="Proteomes" id="UP000199379"/>
    </source>
</evidence>
<dbReference type="OrthoDB" id="7642308at2"/>
<dbReference type="EMBL" id="FNYD01000002">
    <property type="protein sequence ID" value="SEI68678.1"/>
    <property type="molecule type" value="Genomic_DNA"/>
</dbReference>
<evidence type="ECO:0000313" key="3">
    <source>
        <dbReference type="EMBL" id="SEI68678.1"/>
    </source>
</evidence>
<sequence>MGPIYSLEDFLDMVRRRIVLILGVIFLGGLASVGIALMQAHEYESSEVIQIVQPMIDDDLARTTVQGSSARRLQLIEQQLMARSTILGIMDKYGLYRNLPGLTTSQKIVLFRESVVIEGVAAAREGFSDDGTISVLTITARMATPELAQAIASELGERTIELSNRDRINVARETLAFFDARERALTDELVSLEDQIAAYRLENNIALPDSVEFRRDEIAAINSELLNIARERIRIERAMELATKTERPATAERMREDFREDLATLAAQSNLLSERKTELEAVIQTSPEIERQLGAYERQLALMQEELEQIAERRTAAELGFRLEAERQAERLTVLEEAALPDYPVTRSRKRLVLLGVVASTMLALGLAFLRELRNPVIRSAAQMERELGITPAVSVPVFDPKKEHRRAARAGSSASA</sequence>
<gene>
    <name evidence="3" type="ORF">SAMN05444007_102131</name>
</gene>
<dbReference type="AlphaFoldDB" id="A0A1H6SL63"/>
<keyword evidence="1" id="KW-0175">Coiled coil</keyword>
<organism evidence="3 4">
    <name type="scientific">Cribrihabitans marinus</name>
    <dbReference type="NCBI Taxonomy" id="1227549"/>
    <lineage>
        <taxon>Bacteria</taxon>
        <taxon>Pseudomonadati</taxon>
        <taxon>Pseudomonadota</taxon>
        <taxon>Alphaproteobacteria</taxon>
        <taxon>Rhodobacterales</taxon>
        <taxon>Paracoccaceae</taxon>
        <taxon>Cribrihabitans</taxon>
    </lineage>
</organism>
<feature type="coiled-coil region" evidence="1">
    <location>
        <begin position="286"/>
        <end position="313"/>
    </location>
</feature>
<proteinExistence type="predicted"/>
<dbReference type="InterPro" id="IPR050445">
    <property type="entry name" value="Bact_polysacc_biosynth/exp"/>
</dbReference>
<keyword evidence="2" id="KW-0472">Membrane</keyword>
<keyword evidence="2" id="KW-0812">Transmembrane</keyword>
<evidence type="ECO:0000256" key="2">
    <source>
        <dbReference type="SAM" id="Phobius"/>
    </source>
</evidence>
<accession>A0A1H6SL63</accession>
<name>A0A1H6SL63_9RHOB</name>
<keyword evidence="2" id="KW-1133">Transmembrane helix</keyword>
<keyword evidence="4" id="KW-1185">Reference proteome</keyword>
<dbReference type="STRING" id="1227549.SAMN05444007_102131"/>
<dbReference type="PANTHER" id="PTHR32309:SF31">
    <property type="entry name" value="CAPSULAR EXOPOLYSACCHARIDE FAMILY"/>
    <property type="match status" value="1"/>
</dbReference>
<evidence type="ECO:0000256" key="1">
    <source>
        <dbReference type="SAM" id="Coils"/>
    </source>
</evidence>
<reference evidence="3 4" key="1">
    <citation type="submission" date="2016-10" db="EMBL/GenBank/DDBJ databases">
        <authorList>
            <person name="de Groot N.N."/>
        </authorList>
    </citation>
    <scope>NUCLEOTIDE SEQUENCE [LARGE SCALE GENOMIC DNA]</scope>
    <source>
        <strain evidence="3 4">DSM 29340</strain>
    </source>
</reference>
<dbReference type="RefSeq" id="WP_092362458.1">
    <property type="nucleotide sequence ID" value="NZ_BMGV01000002.1"/>
</dbReference>
<feature type="transmembrane region" description="Helical" evidence="2">
    <location>
        <begin position="18"/>
        <end position="38"/>
    </location>
</feature>